<comment type="subcellular location">
    <subcellularLocation>
        <location evidence="2">Chromosome</location>
        <location evidence="2">Centromere</location>
    </subcellularLocation>
    <subcellularLocation>
        <location evidence="1">Nucleus</location>
    </subcellularLocation>
</comment>
<keyword evidence="5" id="KW-0158">Chromosome</keyword>
<evidence type="ECO:0000256" key="6">
    <source>
        <dbReference type="ARBA" id="ARBA00023242"/>
    </source>
</evidence>
<dbReference type="GO" id="GO:0005634">
    <property type="term" value="C:nucleus"/>
    <property type="evidence" value="ECO:0007669"/>
    <property type="project" value="UniProtKB-SubCell"/>
</dbReference>
<gene>
    <name evidence="10" type="primary">LOC111099958</name>
</gene>
<evidence type="ECO:0000256" key="2">
    <source>
        <dbReference type="ARBA" id="ARBA00004584"/>
    </source>
</evidence>
<dbReference type="KEGG" id="cvn:111099958"/>
<accession>A0A8B8A6W9</accession>
<dbReference type="CDD" id="cd23836">
    <property type="entry name" value="DRWD-C_CENP-O"/>
    <property type="match status" value="1"/>
</dbReference>
<dbReference type="RefSeq" id="XP_022287201.1">
    <property type="nucleotide sequence ID" value="XM_022431493.1"/>
</dbReference>
<evidence type="ECO:0000313" key="9">
    <source>
        <dbReference type="Proteomes" id="UP000694844"/>
    </source>
</evidence>
<evidence type="ECO:0000256" key="1">
    <source>
        <dbReference type="ARBA" id="ARBA00004123"/>
    </source>
</evidence>
<dbReference type="OrthoDB" id="10050372at2759"/>
<name>A0A8B8A6W9_CRAVI</name>
<evidence type="ECO:0000256" key="3">
    <source>
        <dbReference type="ARBA" id="ARBA00007321"/>
    </source>
</evidence>
<sequence length="277" mass="32872">MRKRRQIQDIQEMSDSFTFLEKLEHEKENTEGNKNDPFHKWIQLKSTREKLLTKLEHLERTERELNEEIETELKNRKSEGQNKELHDRHQYLEELLSVYRITGTHVCEEGRNQFTVCLDAAYYDTVLDSYLIEFQMRDDGYFIQRHSLPEFIPTLTLEKEYLSGGDISLFLSVIRNYLQAYVFKREEIARVKEFTSESGLSCAVKYTSSYDFAEIKLEYSKQNYNIKLSYGLLSVLPEKVKIEEDSETQRGIVEWKSLLLSKPLYDSFSEIVKDILK</sequence>
<dbReference type="AlphaFoldDB" id="A0A8B8A6W9"/>
<evidence type="ECO:0000256" key="8">
    <source>
        <dbReference type="SAM" id="Coils"/>
    </source>
</evidence>
<organism evidence="9 10">
    <name type="scientific">Crassostrea virginica</name>
    <name type="common">Eastern oyster</name>
    <dbReference type="NCBI Taxonomy" id="6565"/>
    <lineage>
        <taxon>Eukaryota</taxon>
        <taxon>Metazoa</taxon>
        <taxon>Spiralia</taxon>
        <taxon>Lophotrochozoa</taxon>
        <taxon>Mollusca</taxon>
        <taxon>Bivalvia</taxon>
        <taxon>Autobranchia</taxon>
        <taxon>Pteriomorphia</taxon>
        <taxon>Ostreida</taxon>
        <taxon>Ostreoidea</taxon>
        <taxon>Ostreidae</taxon>
        <taxon>Crassostrea</taxon>
    </lineage>
</organism>
<evidence type="ECO:0000256" key="5">
    <source>
        <dbReference type="ARBA" id="ARBA00022454"/>
    </source>
</evidence>
<dbReference type="InterPro" id="IPR018464">
    <property type="entry name" value="CENP-O"/>
</dbReference>
<keyword evidence="6" id="KW-0539">Nucleus</keyword>
<keyword evidence="9" id="KW-1185">Reference proteome</keyword>
<comment type="similarity">
    <text evidence="3">Belongs to the CENP-O/MCM21 family.</text>
</comment>
<dbReference type="GeneID" id="111099958"/>
<keyword evidence="8" id="KW-0175">Coiled coil</keyword>
<keyword evidence="7" id="KW-0137">Centromere</keyword>
<dbReference type="PANTHER" id="PTHR14582">
    <property type="entry name" value="INNER KINETOCHORE SUBUNIT MAL2"/>
    <property type="match status" value="1"/>
</dbReference>
<dbReference type="CDD" id="cd23835">
    <property type="entry name" value="DRWD-N_CENP-O"/>
    <property type="match status" value="1"/>
</dbReference>
<reference evidence="10" key="2">
    <citation type="submission" date="2025-08" db="UniProtKB">
        <authorList>
            <consortium name="RefSeq"/>
        </authorList>
    </citation>
    <scope>IDENTIFICATION</scope>
    <source>
        <tissue evidence="10">Whole sample</tissue>
    </source>
</reference>
<dbReference type="GO" id="GO:0031511">
    <property type="term" value="C:Mis6-Sim4 complex"/>
    <property type="evidence" value="ECO:0007669"/>
    <property type="project" value="TreeGrafter"/>
</dbReference>
<protein>
    <recommendedName>
        <fullName evidence="4">Centromere protein O</fullName>
    </recommendedName>
</protein>
<proteinExistence type="inferred from homology"/>
<dbReference type="Proteomes" id="UP000694844">
    <property type="component" value="Chromosome 1"/>
</dbReference>
<dbReference type="PANTHER" id="PTHR14582:SF1">
    <property type="entry name" value="CENTROMERE PROTEIN O"/>
    <property type="match status" value="1"/>
</dbReference>
<evidence type="ECO:0000256" key="7">
    <source>
        <dbReference type="ARBA" id="ARBA00023328"/>
    </source>
</evidence>
<evidence type="ECO:0000256" key="4">
    <source>
        <dbReference type="ARBA" id="ARBA00016395"/>
    </source>
</evidence>
<evidence type="ECO:0000313" key="10">
    <source>
        <dbReference type="RefSeq" id="XP_022287201.1"/>
    </source>
</evidence>
<feature type="coiled-coil region" evidence="8">
    <location>
        <begin position="44"/>
        <end position="75"/>
    </location>
</feature>
<reference evidence="9" key="1">
    <citation type="submission" date="2024-06" db="UniProtKB">
        <authorList>
            <consortium name="RefSeq"/>
        </authorList>
    </citation>
    <scope>NUCLEOTIDE SEQUENCE [LARGE SCALE GENOMIC DNA]</scope>
</reference>